<gene>
    <name evidence="1" type="ORF">CR8_127</name>
</gene>
<sequence>MSHIFDNIRNIEAQAEICEKDQRQYMAMRSGGAERWELDAFIPRMDDNDHHFAQTVRELSLDNPAQMVRFIKAIKALGAVEALERIQEGQEFSNWVNLGLESWVNRITAEAHE</sequence>
<dbReference type="GeneID" id="19686878"/>
<protein>
    <submittedName>
        <fullName evidence="1">Uncharacterized protein</fullName>
    </submittedName>
</protein>
<dbReference type="Proteomes" id="UP000026984">
    <property type="component" value="Segment"/>
</dbReference>
<evidence type="ECO:0000313" key="2">
    <source>
        <dbReference type="Proteomes" id="UP000026984"/>
    </source>
</evidence>
<dbReference type="KEGG" id="vg:19686878"/>
<dbReference type="RefSeq" id="YP_009042364.1">
    <property type="nucleotide sequence ID" value="NC_024354.1"/>
</dbReference>
<reference evidence="1 2" key="1">
    <citation type="submission" date="2013-04" db="EMBL/GenBank/DDBJ databases">
        <title>Complete Genome Sequence of Cronobacter sakazakii Bacteriophage CR8.</title>
        <authorList>
            <person name="Kim Y."/>
            <person name="Shin H."/>
            <person name="Ryu S."/>
        </authorList>
    </citation>
    <scope>NUCLEOTIDE SEQUENCE [LARGE SCALE GENOMIC DNA]</scope>
</reference>
<name>A0A060AM07_9CAUD</name>
<proteinExistence type="predicted"/>
<evidence type="ECO:0000313" key="1">
    <source>
        <dbReference type="EMBL" id="AIA64657.1"/>
    </source>
</evidence>
<accession>A0A060AM07</accession>
<keyword evidence="2" id="KW-1185">Reference proteome</keyword>
<organism evidence="1 2">
    <name type="scientific">Cronobacter phage CR8</name>
    <dbReference type="NCBI Taxonomy" id="1327934"/>
    <lineage>
        <taxon>Viruses</taxon>
        <taxon>Duplodnaviria</taxon>
        <taxon>Heunggongvirae</taxon>
        <taxon>Uroviricota</taxon>
        <taxon>Caudoviricetes</taxon>
        <taxon>Vequintavirinae</taxon>
        <taxon>Certrevirus</taxon>
        <taxon>Certrevirus CR8</taxon>
    </lineage>
</organism>
<dbReference type="EMBL" id="KC954774">
    <property type="protein sequence ID" value="AIA64657.1"/>
    <property type="molecule type" value="Genomic_DNA"/>
</dbReference>